<feature type="domain" description="Protein kinase" evidence="1">
    <location>
        <begin position="1"/>
        <end position="89"/>
    </location>
</feature>
<dbReference type="Gene3D" id="1.10.510.10">
    <property type="entry name" value="Transferase(Phosphotransferase) domain 1"/>
    <property type="match status" value="1"/>
</dbReference>
<dbReference type="InterPro" id="IPR000719">
    <property type="entry name" value="Prot_kinase_dom"/>
</dbReference>
<dbReference type="GO" id="GO:0004672">
    <property type="term" value="F:protein kinase activity"/>
    <property type="evidence" value="ECO:0007669"/>
    <property type="project" value="InterPro"/>
</dbReference>
<proteinExistence type="predicted"/>
<evidence type="ECO:0000313" key="3">
    <source>
        <dbReference type="Proteomes" id="UP000266673"/>
    </source>
</evidence>
<protein>
    <recommendedName>
        <fullName evidence="1">Protein kinase domain-containing protein</fullName>
    </recommendedName>
</protein>
<name>A0A397VS44_9GLOM</name>
<gene>
    <name evidence="2" type="ORF">C2G38_2166117</name>
</gene>
<dbReference type="InterPro" id="IPR011009">
    <property type="entry name" value="Kinase-like_dom_sf"/>
</dbReference>
<reference evidence="2 3" key="1">
    <citation type="submission" date="2018-06" db="EMBL/GenBank/DDBJ databases">
        <title>Comparative genomics reveals the genomic features of Rhizophagus irregularis, R. cerebriforme, R. diaphanum and Gigaspora rosea, and their symbiotic lifestyle signature.</title>
        <authorList>
            <person name="Morin E."/>
            <person name="San Clemente H."/>
            <person name="Chen E.C.H."/>
            <person name="De La Providencia I."/>
            <person name="Hainaut M."/>
            <person name="Kuo A."/>
            <person name="Kohler A."/>
            <person name="Murat C."/>
            <person name="Tang N."/>
            <person name="Roy S."/>
            <person name="Loubradou J."/>
            <person name="Henrissat B."/>
            <person name="Grigoriev I.V."/>
            <person name="Corradi N."/>
            <person name="Roux C."/>
            <person name="Martin F.M."/>
        </authorList>
    </citation>
    <scope>NUCLEOTIDE SEQUENCE [LARGE SCALE GENOMIC DNA]</scope>
    <source>
        <strain evidence="2 3">DAOM 194757</strain>
    </source>
</reference>
<dbReference type="GO" id="GO:0005524">
    <property type="term" value="F:ATP binding"/>
    <property type="evidence" value="ECO:0007669"/>
    <property type="project" value="InterPro"/>
</dbReference>
<dbReference type="PROSITE" id="PS50011">
    <property type="entry name" value="PROTEIN_KINASE_DOM"/>
    <property type="match status" value="1"/>
</dbReference>
<organism evidence="2 3">
    <name type="scientific">Gigaspora rosea</name>
    <dbReference type="NCBI Taxonomy" id="44941"/>
    <lineage>
        <taxon>Eukaryota</taxon>
        <taxon>Fungi</taxon>
        <taxon>Fungi incertae sedis</taxon>
        <taxon>Mucoromycota</taxon>
        <taxon>Glomeromycotina</taxon>
        <taxon>Glomeromycetes</taxon>
        <taxon>Diversisporales</taxon>
        <taxon>Gigasporaceae</taxon>
        <taxon>Gigaspora</taxon>
    </lineage>
</organism>
<evidence type="ECO:0000259" key="1">
    <source>
        <dbReference type="PROSITE" id="PS50011"/>
    </source>
</evidence>
<dbReference type="EMBL" id="QKWP01000177">
    <property type="protein sequence ID" value="RIB25375.1"/>
    <property type="molecule type" value="Genomic_DNA"/>
</dbReference>
<dbReference type="Proteomes" id="UP000266673">
    <property type="component" value="Unassembled WGS sequence"/>
</dbReference>
<evidence type="ECO:0000313" key="2">
    <source>
        <dbReference type="EMBL" id="RIB25375.1"/>
    </source>
</evidence>
<sequence length="89" mass="10405">MEMYKKNGLKRPRITDFGLPKQINETSKTSTAFGMPASVEPQFLYSFGVILWEISSGRLPFQIFELKMVKLYIHLYEVNREELIEDMSP</sequence>
<dbReference type="AlphaFoldDB" id="A0A397VS44"/>
<dbReference type="OrthoDB" id="10261027at2759"/>
<dbReference type="SUPFAM" id="SSF56112">
    <property type="entry name" value="Protein kinase-like (PK-like)"/>
    <property type="match status" value="1"/>
</dbReference>
<accession>A0A397VS44</accession>
<keyword evidence="3" id="KW-1185">Reference proteome</keyword>
<comment type="caution">
    <text evidence="2">The sequence shown here is derived from an EMBL/GenBank/DDBJ whole genome shotgun (WGS) entry which is preliminary data.</text>
</comment>